<feature type="transmembrane region" description="Helical" evidence="7">
    <location>
        <begin position="281"/>
        <end position="298"/>
    </location>
</feature>
<dbReference type="InterPro" id="IPR052031">
    <property type="entry name" value="Membrane_Transporter-Flippase"/>
</dbReference>
<dbReference type="RefSeq" id="WP_131167893.1">
    <property type="nucleotide sequence ID" value="NZ_SDMQ01000006.1"/>
</dbReference>
<sequence length="464" mass="48151">MTKSLTVGPPVRLIILFTLPLLLGNLFQQLYAVADTLVVGRLLGVDALAAVGASGSLQFLLFGFAMGASTGMGIPVARAFGSGDLRATRRAVAAGAIVAGLIALAITLVGTLGSHALLSLLGTPAELMPDAQTFLSVFFAGSVVTVGFNFLSSMIRALGDSRTPLVFLIIASVLNVGLVLLFIAVFRWGVGGAALATVAAQGISVALCLVLIGFRIPQLRLRAADWRVGRVELGEAARLGLSMGFQMSVIAIGAAVLQYGINSLGTDAVAAFTAALRVDQVAVIPLASVGVAISTYVAQNRGAGQWWRIRYGVRQTALMAMGLSLVLSLAILLFGTDLAGLFVGPGEHRVVAMAHEYLVINGSLYWVLALLFVWRGALQGMGSTWVPTVAGVMELLARAAVGLMLVAPLGFLGVTLAAPLAWVGALVPLAAAWFLQRRRLVLAERALAEAEATGVLEPVASCRG</sequence>
<feature type="transmembrane region" description="Helical" evidence="7">
    <location>
        <begin position="133"/>
        <end position="152"/>
    </location>
</feature>
<feature type="transmembrane region" description="Helical" evidence="7">
    <location>
        <begin position="164"/>
        <end position="186"/>
    </location>
</feature>
<evidence type="ECO:0000256" key="2">
    <source>
        <dbReference type="ARBA" id="ARBA00022448"/>
    </source>
</evidence>
<feature type="transmembrane region" description="Helical" evidence="7">
    <location>
        <begin position="237"/>
        <end position="261"/>
    </location>
</feature>
<dbReference type="PANTHER" id="PTHR43549:SF3">
    <property type="entry name" value="MULTIDRUG RESISTANCE PROTEIN YPNP-RELATED"/>
    <property type="match status" value="1"/>
</dbReference>
<feature type="transmembrane region" description="Helical" evidence="7">
    <location>
        <begin position="92"/>
        <end position="113"/>
    </location>
</feature>
<evidence type="ECO:0000256" key="3">
    <source>
        <dbReference type="ARBA" id="ARBA00022475"/>
    </source>
</evidence>
<name>A0A4Q9KDN3_9ACTN</name>
<keyword evidence="5 7" id="KW-1133">Transmembrane helix</keyword>
<organism evidence="8 9">
    <name type="scientific">Propioniciclava sinopodophylli</name>
    <dbReference type="NCBI Taxonomy" id="1837344"/>
    <lineage>
        <taxon>Bacteria</taxon>
        <taxon>Bacillati</taxon>
        <taxon>Actinomycetota</taxon>
        <taxon>Actinomycetes</taxon>
        <taxon>Propionibacteriales</taxon>
        <taxon>Propionibacteriaceae</taxon>
        <taxon>Propioniciclava</taxon>
    </lineage>
</organism>
<evidence type="ECO:0000256" key="1">
    <source>
        <dbReference type="ARBA" id="ARBA00004651"/>
    </source>
</evidence>
<dbReference type="InterPro" id="IPR048279">
    <property type="entry name" value="MdtK-like"/>
</dbReference>
<evidence type="ECO:0000256" key="5">
    <source>
        <dbReference type="ARBA" id="ARBA00022989"/>
    </source>
</evidence>
<feature type="transmembrane region" description="Helical" evidence="7">
    <location>
        <begin position="318"/>
        <end position="342"/>
    </location>
</feature>
<dbReference type="EMBL" id="SDMQ01000006">
    <property type="protein sequence ID" value="TBT84980.1"/>
    <property type="molecule type" value="Genomic_DNA"/>
</dbReference>
<dbReference type="Pfam" id="PF01554">
    <property type="entry name" value="MatE"/>
    <property type="match status" value="2"/>
</dbReference>
<evidence type="ECO:0000313" key="9">
    <source>
        <dbReference type="Proteomes" id="UP000292373"/>
    </source>
</evidence>
<feature type="transmembrane region" description="Helical" evidence="7">
    <location>
        <begin position="56"/>
        <end position="80"/>
    </location>
</feature>
<keyword evidence="4 7" id="KW-0812">Transmembrane</keyword>
<feature type="transmembrane region" description="Helical" evidence="7">
    <location>
        <begin position="192"/>
        <end position="216"/>
    </location>
</feature>
<reference evidence="8 9" key="1">
    <citation type="submission" date="2019-01" db="EMBL/GenBank/DDBJ databases">
        <title>Lactibacter flavus gen. nov., sp. nov., a novel bacterium of the family Propionibacteriaceae isolated from raw milk and dairy products.</title>
        <authorList>
            <person name="Huptas C."/>
            <person name="Wenning M."/>
            <person name="Breitenwieser F."/>
            <person name="Doll E."/>
            <person name="Von Neubeck M."/>
            <person name="Busse H.-J."/>
            <person name="Scherer S."/>
        </authorList>
    </citation>
    <scope>NUCLEOTIDE SEQUENCE [LARGE SCALE GENOMIC DNA]</scope>
    <source>
        <strain evidence="8 9">KCTC 33808</strain>
    </source>
</reference>
<dbReference type="GO" id="GO:0005886">
    <property type="term" value="C:plasma membrane"/>
    <property type="evidence" value="ECO:0007669"/>
    <property type="project" value="UniProtKB-SubCell"/>
</dbReference>
<dbReference type="InterPro" id="IPR002528">
    <property type="entry name" value="MATE_fam"/>
</dbReference>
<dbReference type="GO" id="GO:0042910">
    <property type="term" value="F:xenobiotic transmembrane transporter activity"/>
    <property type="evidence" value="ECO:0007669"/>
    <property type="project" value="InterPro"/>
</dbReference>
<gene>
    <name evidence="8" type="ORF">ET989_07315</name>
</gene>
<evidence type="ECO:0000256" key="6">
    <source>
        <dbReference type="ARBA" id="ARBA00023136"/>
    </source>
</evidence>
<comment type="subcellular location">
    <subcellularLocation>
        <location evidence="1">Cell membrane</location>
        <topology evidence="1">Multi-pass membrane protein</topology>
    </subcellularLocation>
</comment>
<keyword evidence="9" id="KW-1185">Reference proteome</keyword>
<proteinExistence type="predicted"/>
<evidence type="ECO:0000256" key="7">
    <source>
        <dbReference type="SAM" id="Phobius"/>
    </source>
</evidence>
<dbReference type="NCBIfam" id="TIGR00797">
    <property type="entry name" value="matE"/>
    <property type="match status" value="1"/>
</dbReference>
<comment type="caution">
    <text evidence="8">The sequence shown here is derived from an EMBL/GenBank/DDBJ whole genome shotgun (WGS) entry which is preliminary data.</text>
</comment>
<dbReference type="Proteomes" id="UP000292373">
    <property type="component" value="Unassembled WGS sequence"/>
</dbReference>
<dbReference type="GO" id="GO:0015297">
    <property type="term" value="F:antiporter activity"/>
    <property type="evidence" value="ECO:0007669"/>
    <property type="project" value="InterPro"/>
</dbReference>
<keyword evidence="3" id="KW-1003">Cell membrane</keyword>
<feature type="transmembrane region" description="Helical" evidence="7">
    <location>
        <begin position="385"/>
        <end position="405"/>
    </location>
</feature>
<protein>
    <submittedName>
        <fullName evidence="8">MATE family efflux transporter</fullName>
    </submittedName>
</protein>
<dbReference type="PIRSF" id="PIRSF006603">
    <property type="entry name" value="DinF"/>
    <property type="match status" value="1"/>
</dbReference>
<dbReference type="OrthoDB" id="9806302at2"/>
<dbReference type="AlphaFoldDB" id="A0A4Q9KDN3"/>
<keyword evidence="6 7" id="KW-0472">Membrane</keyword>
<keyword evidence="2" id="KW-0813">Transport</keyword>
<accession>A0A4Q9KDN3</accession>
<dbReference type="PANTHER" id="PTHR43549">
    <property type="entry name" value="MULTIDRUG RESISTANCE PROTEIN YPNP-RELATED"/>
    <property type="match status" value="1"/>
</dbReference>
<dbReference type="CDD" id="cd13138">
    <property type="entry name" value="MATE_yoeA_like"/>
    <property type="match status" value="1"/>
</dbReference>
<evidence type="ECO:0000256" key="4">
    <source>
        <dbReference type="ARBA" id="ARBA00022692"/>
    </source>
</evidence>
<feature type="transmembrane region" description="Helical" evidence="7">
    <location>
        <begin position="354"/>
        <end position="373"/>
    </location>
</feature>
<feature type="transmembrane region" description="Helical" evidence="7">
    <location>
        <begin position="411"/>
        <end position="435"/>
    </location>
</feature>
<evidence type="ECO:0000313" key="8">
    <source>
        <dbReference type="EMBL" id="TBT84980.1"/>
    </source>
</evidence>